<accession>A0A392R9C0</accession>
<evidence type="ECO:0000256" key="1">
    <source>
        <dbReference type="SAM" id="MobiDB-lite"/>
    </source>
</evidence>
<feature type="compositionally biased region" description="Basic and acidic residues" evidence="1">
    <location>
        <begin position="134"/>
        <end position="143"/>
    </location>
</feature>
<feature type="region of interest" description="Disordered" evidence="1">
    <location>
        <begin position="69"/>
        <end position="143"/>
    </location>
</feature>
<protein>
    <submittedName>
        <fullName evidence="2">Uncharacterized protein</fullName>
    </submittedName>
</protein>
<feature type="non-terminal residue" evidence="2">
    <location>
        <position position="143"/>
    </location>
</feature>
<dbReference type="AlphaFoldDB" id="A0A392R9C0"/>
<organism evidence="2 3">
    <name type="scientific">Trifolium medium</name>
    <dbReference type="NCBI Taxonomy" id="97028"/>
    <lineage>
        <taxon>Eukaryota</taxon>
        <taxon>Viridiplantae</taxon>
        <taxon>Streptophyta</taxon>
        <taxon>Embryophyta</taxon>
        <taxon>Tracheophyta</taxon>
        <taxon>Spermatophyta</taxon>
        <taxon>Magnoliopsida</taxon>
        <taxon>eudicotyledons</taxon>
        <taxon>Gunneridae</taxon>
        <taxon>Pentapetalae</taxon>
        <taxon>rosids</taxon>
        <taxon>fabids</taxon>
        <taxon>Fabales</taxon>
        <taxon>Fabaceae</taxon>
        <taxon>Papilionoideae</taxon>
        <taxon>50 kb inversion clade</taxon>
        <taxon>NPAAA clade</taxon>
        <taxon>Hologalegina</taxon>
        <taxon>IRL clade</taxon>
        <taxon>Trifolieae</taxon>
        <taxon>Trifolium</taxon>
    </lineage>
</organism>
<dbReference type="EMBL" id="LXQA010202262">
    <property type="protein sequence ID" value="MCI33203.1"/>
    <property type="molecule type" value="Genomic_DNA"/>
</dbReference>
<comment type="caution">
    <text evidence="2">The sequence shown here is derived from an EMBL/GenBank/DDBJ whole genome shotgun (WGS) entry which is preliminary data.</text>
</comment>
<name>A0A392R9C0_9FABA</name>
<evidence type="ECO:0000313" key="3">
    <source>
        <dbReference type="Proteomes" id="UP000265520"/>
    </source>
</evidence>
<feature type="non-terminal residue" evidence="2">
    <location>
        <position position="1"/>
    </location>
</feature>
<sequence>ENKQGGAETQISHKPRYNETLGNSDLNPAVKNADVVPTVTNDTIPEVVHTKAGDETAVVDSLKATVLESNVVQDDSTSVKTSGKISEQVPNNTDEASEYESASESDKSQSNLVTDENDKENVSAEKIVNSQSEESEKTVSDSE</sequence>
<keyword evidence="3" id="KW-1185">Reference proteome</keyword>
<feature type="compositionally biased region" description="Polar residues" evidence="1">
    <location>
        <begin position="69"/>
        <end position="94"/>
    </location>
</feature>
<dbReference type="Proteomes" id="UP000265520">
    <property type="component" value="Unassembled WGS sequence"/>
</dbReference>
<feature type="region of interest" description="Disordered" evidence="1">
    <location>
        <begin position="1"/>
        <end position="29"/>
    </location>
</feature>
<proteinExistence type="predicted"/>
<reference evidence="2 3" key="1">
    <citation type="journal article" date="2018" name="Front. Plant Sci.">
        <title>Red Clover (Trifolium pratense) and Zigzag Clover (T. medium) - A Picture of Genomic Similarities and Differences.</title>
        <authorList>
            <person name="Dluhosova J."/>
            <person name="Istvanek J."/>
            <person name="Nedelnik J."/>
            <person name="Repkova J."/>
        </authorList>
    </citation>
    <scope>NUCLEOTIDE SEQUENCE [LARGE SCALE GENOMIC DNA]</scope>
    <source>
        <strain evidence="3">cv. 10/8</strain>
        <tissue evidence="2">Leaf</tissue>
    </source>
</reference>
<evidence type="ECO:0000313" key="2">
    <source>
        <dbReference type="EMBL" id="MCI33203.1"/>
    </source>
</evidence>